<dbReference type="HOGENOM" id="CLU_037802_0_1_7"/>
<organism evidence="2 3">
    <name type="scientific">Desulfocurvibacter africanus subsp. africanus str. Walvis Bay</name>
    <dbReference type="NCBI Taxonomy" id="690850"/>
    <lineage>
        <taxon>Bacteria</taxon>
        <taxon>Pseudomonadati</taxon>
        <taxon>Thermodesulfobacteriota</taxon>
        <taxon>Desulfovibrionia</taxon>
        <taxon>Desulfovibrionales</taxon>
        <taxon>Desulfovibrionaceae</taxon>
        <taxon>Desulfocurvibacter</taxon>
    </lineage>
</organism>
<dbReference type="AlphaFoldDB" id="F3YU79"/>
<dbReference type="KEGG" id="daf:Desaf_0328"/>
<dbReference type="STRING" id="690850.Desaf_0328"/>
<feature type="transmembrane region" description="Helical" evidence="1">
    <location>
        <begin position="100"/>
        <end position="121"/>
    </location>
</feature>
<accession>F3YU79</accession>
<protein>
    <submittedName>
        <fullName evidence="2">Uncharacterized protein</fullName>
    </submittedName>
</protein>
<dbReference type="Pfam" id="PF04143">
    <property type="entry name" value="Sulf_transp"/>
    <property type="match status" value="1"/>
</dbReference>
<feature type="transmembrane region" description="Helical" evidence="1">
    <location>
        <begin position="68"/>
        <end position="88"/>
    </location>
</feature>
<feature type="transmembrane region" description="Helical" evidence="1">
    <location>
        <begin position="31"/>
        <end position="48"/>
    </location>
</feature>
<reference evidence="2 3" key="1">
    <citation type="journal article" date="2011" name="J. Bacteriol.">
        <title>Genome sequence of the mercury-methylating and pleomorphic Desulfovibrio africanus Strain Walvis Bay.</title>
        <authorList>
            <person name="Brown S.D."/>
            <person name="Wall J.D."/>
            <person name="Kucken A.M."/>
            <person name="Gilmour C.C."/>
            <person name="Podar M."/>
            <person name="Brandt C.C."/>
            <person name="Teshima H."/>
            <person name="Detter J.C."/>
            <person name="Han C.S."/>
            <person name="Land M.L."/>
            <person name="Lucas S."/>
            <person name="Han J."/>
            <person name="Pennacchio L."/>
            <person name="Nolan M."/>
            <person name="Pitluck S."/>
            <person name="Woyke T."/>
            <person name="Goodwin L."/>
            <person name="Palumbo A.V."/>
            <person name="Elias D.A."/>
        </authorList>
    </citation>
    <scope>NUCLEOTIDE SEQUENCE [LARGE SCALE GENOMIC DNA]</scope>
    <source>
        <strain evidence="2 3">Walvis Bay</strain>
    </source>
</reference>
<keyword evidence="1" id="KW-1133">Transmembrane helix</keyword>
<dbReference type="eggNOG" id="COG2391">
    <property type="taxonomic scope" value="Bacteria"/>
</dbReference>
<proteinExistence type="predicted"/>
<name>F3YU79_DESAF</name>
<dbReference type="Proteomes" id="UP000007844">
    <property type="component" value="Chromosome"/>
</dbReference>
<keyword evidence="3" id="KW-1185">Reference proteome</keyword>
<keyword evidence="1" id="KW-0472">Membrane</keyword>
<sequence length="205" mass="22566">MEVATAMPLVRCHPYERGSLMIERIRNNRRLQLLLGLLVGICFGFLLQRAGITRYERLLGQLLLQDWTVAKVLLTAVLTGMLGTHILARFGIVRIKEKHGAWGATAVGGLIFGLGFGLLGYCPGTMAGAVGQGSLDALVGGVPGMLLGSWAYTVAYDRLNRTVLQRGPFRHNKLQQLLGWDDWRTIFFVSTLILAFLLTLEAVGW</sequence>
<feature type="transmembrane region" description="Helical" evidence="1">
    <location>
        <begin position="183"/>
        <end position="203"/>
    </location>
</feature>
<evidence type="ECO:0000256" key="1">
    <source>
        <dbReference type="SAM" id="Phobius"/>
    </source>
</evidence>
<dbReference type="EMBL" id="CP003221">
    <property type="protein sequence ID" value="EGJ48685.1"/>
    <property type="molecule type" value="Genomic_DNA"/>
</dbReference>
<dbReference type="InterPro" id="IPR007272">
    <property type="entry name" value="Sulf_transp_TsuA/YedE"/>
</dbReference>
<evidence type="ECO:0000313" key="3">
    <source>
        <dbReference type="Proteomes" id="UP000007844"/>
    </source>
</evidence>
<keyword evidence="1" id="KW-0812">Transmembrane</keyword>
<evidence type="ECO:0000313" key="2">
    <source>
        <dbReference type="EMBL" id="EGJ48685.1"/>
    </source>
</evidence>
<gene>
    <name evidence="2" type="ORF">Desaf_0328</name>
</gene>